<dbReference type="Pfam" id="PF01580">
    <property type="entry name" value="FtsK_SpoIIIE"/>
    <property type="match status" value="1"/>
</dbReference>
<evidence type="ECO:0000256" key="10">
    <source>
        <dbReference type="PROSITE-ProRule" id="PRU00289"/>
    </source>
</evidence>
<name>A0A367QBZ0_9NOSO</name>
<keyword evidence="12" id="KW-0132">Cell division</keyword>
<dbReference type="AlphaFoldDB" id="A0A367QBZ0"/>
<dbReference type="GO" id="GO:0003677">
    <property type="term" value="F:DNA binding"/>
    <property type="evidence" value="ECO:0007669"/>
    <property type="project" value="UniProtKB-KW"/>
</dbReference>
<comment type="similarity">
    <text evidence="1">Belongs to the FtsK/SpoIIIE/SftA family.</text>
</comment>
<dbReference type="GO" id="GO:0006281">
    <property type="term" value="P:DNA repair"/>
    <property type="evidence" value="ECO:0007669"/>
    <property type="project" value="UniProtKB-KW"/>
</dbReference>
<keyword evidence="2" id="KW-0540">Nuclease</keyword>
<dbReference type="Gene3D" id="3.40.50.300">
    <property type="entry name" value="P-loop containing nucleotide triphosphate hydrolases"/>
    <property type="match status" value="1"/>
</dbReference>
<feature type="domain" description="FtsK" evidence="11">
    <location>
        <begin position="627"/>
        <end position="817"/>
    </location>
</feature>
<dbReference type="Gene3D" id="3.90.320.10">
    <property type="match status" value="1"/>
</dbReference>
<sequence>MYYLKDSTEIQTQIAKFALAKTLWLDTEVADWNTYYPRLSLIQILVEPTTRTGEFAYILDVLDKPDLVAFFINQIMVNSKIEKVFHNASFDLKYLGGNSAQNIICTLKLAKKISRKALQVTNLQLKTLAAELCHFSNVDKEEQGSDWGKRPLSEKQLKYAALDTVYLAAVHHRLLEIYNPNYISNIFNMIPHDSKQPTEKAVNTSLSATKVRVAFECPRLFYLYQRFGGNSLFIPTNNQIGIGNIFHQLANKFIDLAINEPRFTEIFQLSALQLNIDEVASRMQQLFYEIQFSVYLQKAVDKDASQAQPLFKVWQGLQGLIRRFAELLVVNRRYCSAEAVIRNTFVSEERKLEYYFQLPDGTKQRVAGEFDCLVYNFEIKRLCVLEFKTYQPVDPSVQLAQVSLYSYMLHQKKKVPVDSGVYCVLPDFKEYRYSWEQLENTVHQLIPYKLLQMQQWLTWEPPHPNPPPPTTQPHLCKICPQQQKCQTFFVDTRLDPPQPPLKRGEEFTKNNPPSPNADVMGEELAATLQSFKIKVDYQGAAVGPAFIRVKLKPHLGVSVNSILRLSNDLQVQLGLANPPLIAPQAGYVSIDLPRPDRQVASFEEYIQPQFLAPTAPVKIAIGVNLEGQLLEADLSDPNTCHFLVGGTTGSGKSEFLRSLLLSLLNRHSPQHLKIALVDPKRVTFPEFEQMPWLYSPVVKDSDRATELMEELVAEMESRYQQFEKVGCADLSTYNHRSSKLLPRIVCIFDEYADFMAEKEIRIVLEQSIKRLGAMARAAGIHLIIATQRPEAKVVTPIIRSNLPGRVALRTASEADSKIVLGGTQTAAAYLLGKGDLFYQIGAQLHRLQSLLATNIRIPSI</sequence>
<gene>
    <name evidence="12" type="ORF">A6770_30170</name>
</gene>
<keyword evidence="6" id="KW-0378">Hydrolase</keyword>
<keyword evidence="7 10" id="KW-0067">ATP-binding</keyword>
<protein>
    <submittedName>
        <fullName evidence="12">Cell division protein FtsK</fullName>
    </submittedName>
</protein>
<evidence type="ECO:0000256" key="3">
    <source>
        <dbReference type="ARBA" id="ARBA00022741"/>
    </source>
</evidence>
<dbReference type="GO" id="GO:0051301">
    <property type="term" value="P:cell division"/>
    <property type="evidence" value="ECO:0007669"/>
    <property type="project" value="UniProtKB-KW"/>
</dbReference>
<keyword evidence="5" id="KW-0347">Helicase</keyword>
<keyword evidence="3 10" id="KW-0547">Nucleotide-binding</keyword>
<dbReference type="PROSITE" id="PS50901">
    <property type="entry name" value="FTSK"/>
    <property type="match status" value="1"/>
</dbReference>
<dbReference type="Gene3D" id="3.30.420.10">
    <property type="entry name" value="Ribonuclease H-like superfamily/Ribonuclease H"/>
    <property type="match status" value="1"/>
</dbReference>
<keyword evidence="6" id="KW-0269">Exonuclease</keyword>
<organism evidence="12 13">
    <name type="scientific">Nostoc minutum NIES-26</name>
    <dbReference type="NCBI Taxonomy" id="1844469"/>
    <lineage>
        <taxon>Bacteria</taxon>
        <taxon>Bacillati</taxon>
        <taxon>Cyanobacteriota</taxon>
        <taxon>Cyanophyceae</taxon>
        <taxon>Nostocales</taxon>
        <taxon>Nostocaceae</taxon>
        <taxon>Nostoc</taxon>
    </lineage>
</organism>
<dbReference type="InterPro" id="IPR002562">
    <property type="entry name" value="3'-5'_exonuclease_dom"/>
</dbReference>
<evidence type="ECO:0000256" key="6">
    <source>
        <dbReference type="ARBA" id="ARBA00022839"/>
    </source>
</evidence>
<dbReference type="InterPro" id="IPR011604">
    <property type="entry name" value="PDDEXK-like_dom_sf"/>
</dbReference>
<dbReference type="PANTHER" id="PTHR22683:SF1">
    <property type="entry name" value="TYPE VII SECRETION SYSTEM PROTEIN ESSC"/>
    <property type="match status" value="1"/>
</dbReference>
<dbReference type="SMART" id="SM00474">
    <property type="entry name" value="35EXOc"/>
    <property type="match status" value="1"/>
</dbReference>
<evidence type="ECO:0000256" key="5">
    <source>
        <dbReference type="ARBA" id="ARBA00022806"/>
    </source>
</evidence>
<evidence type="ECO:0000256" key="4">
    <source>
        <dbReference type="ARBA" id="ARBA00022763"/>
    </source>
</evidence>
<dbReference type="GO" id="GO:0004386">
    <property type="term" value="F:helicase activity"/>
    <property type="evidence" value="ECO:0007669"/>
    <property type="project" value="UniProtKB-KW"/>
</dbReference>
<dbReference type="GO" id="GO:0005524">
    <property type="term" value="F:ATP binding"/>
    <property type="evidence" value="ECO:0007669"/>
    <property type="project" value="UniProtKB-UniRule"/>
</dbReference>
<keyword evidence="12" id="KW-0131">Cell cycle</keyword>
<dbReference type="Gene3D" id="3.30.980.40">
    <property type="match status" value="1"/>
</dbReference>
<proteinExistence type="inferred from homology"/>
<dbReference type="InterPro" id="IPR050206">
    <property type="entry name" value="FtsK/SpoIIIE/SftA"/>
</dbReference>
<keyword evidence="4" id="KW-0227">DNA damage</keyword>
<dbReference type="GO" id="GO:0008408">
    <property type="term" value="F:3'-5' exonuclease activity"/>
    <property type="evidence" value="ECO:0007669"/>
    <property type="project" value="InterPro"/>
</dbReference>
<dbReference type="InterPro" id="IPR002543">
    <property type="entry name" value="FtsK_dom"/>
</dbReference>
<evidence type="ECO:0000256" key="1">
    <source>
        <dbReference type="ARBA" id="ARBA00006474"/>
    </source>
</evidence>
<dbReference type="InterPro" id="IPR012337">
    <property type="entry name" value="RNaseH-like_sf"/>
</dbReference>
<evidence type="ECO:0000256" key="9">
    <source>
        <dbReference type="ARBA" id="ARBA00023204"/>
    </source>
</evidence>
<accession>A0A367QBZ0</accession>
<dbReference type="EMBL" id="LXQD01000329">
    <property type="protein sequence ID" value="RCJ21575.1"/>
    <property type="molecule type" value="Genomic_DNA"/>
</dbReference>
<comment type="caution">
    <text evidence="12">The sequence shown here is derived from an EMBL/GenBank/DDBJ whole genome shotgun (WGS) entry which is preliminary data.</text>
</comment>
<evidence type="ECO:0000256" key="8">
    <source>
        <dbReference type="ARBA" id="ARBA00023125"/>
    </source>
</evidence>
<keyword evidence="8" id="KW-0238">DNA-binding</keyword>
<dbReference type="InterPro" id="IPR041027">
    <property type="entry name" value="FtsK_alpha"/>
</dbReference>
<evidence type="ECO:0000259" key="11">
    <source>
        <dbReference type="PROSITE" id="PS50901"/>
    </source>
</evidence>
<keyword evidence="13" id="KW-1185">Reference proteome</keyword>
<evidence type="ECO:0000256" key="2">
    <source>
        <dbReference type="ARBA" id="ARBA00022722"/>
    </source>
</evidence>
<dbReference type="InterPro" id="IPR038726">
    <property type="entry name" value="PDDEXK_AddAB-type"/>
</dbReference>
<dbReference type="PANTHER" id="PTHR22683">
    <property type="entry name" value="SPORULATION PROTEIN RELATED"/>
    <property type="match status" value="1"/>
</dbReference>
<feature type="binding site" evidence="10">
    <location>
        <begin position="646"/>
        <end position="653"/>
    </location>
    <ligand>
        <name>ATP</name>
        <dbReference type="ChEBI" id="CHEBI:30616"/>
    </ligand>
</feature>
<evidence type="ECO:0000313" key="13">
    <source>
        <dbReference type="Proteomes" id="UP000252107"/>
    </source>
</evidence>
<dbReference type="Pfam" id="PF17854">
    <property type="entry name" value="FtsK_alpha"/>
    <property type="match status" value="1"/>
</dbReference>
<dbReference type="InterPro" id="IPR027417">
    <property type="entry name" value="P-loop_NTPase"/>
</dbReference>
<dbReference type="SUPFAM" id="SSF53098">
    <property type="entry name" value="Ribonuclease H-like"/>
    <property type="match status" value="1"/>
</dbReference>
<dbReference type="InterPro" id="IPR036397">
    <property type="entry name" value="RNaseH_sf"/>
</dbReference>
<dbReference type="Pfam" id="PF12705">
    <property type="entry name" value="PDDEXK_1"/>
    <property type="match status" value="1"/>
</dbReference>
<evidence type="ECO:0000313" key="12">
    <source>
        <dbReference type="EMBL" id="RCJ21575.1"/>
    </source>
</evidence>
<reference evidence="12" key="1">
    <citation type="submission" date="2016-04" db="EMBL/GenBank/DDBJ databases">
        <authorList>
            <person name="Tabuchi Yagui T.R."/>
        </authorList>
    </citation>
    <scope>NUCLEOTIDE SEQUENCE [LARGE SCALE GENOMIC DNA]</scope>
    <source>
        <strain evidence="12">NIES-26</strain>
    </source>
</reference>
<dbReference type="SUPFAM" id="SSF52540">
    <property type="entry name" value="P-loop containing nucleoside triphosphate hydrolases"/>
    <property type="match status" value="1"/>
</dbReference>
<evidence type="ECO:0000256" key="7">
    <source>
        <dbReference type="ARBA" id="ARBA00022840"/>
    </source>
</evidence>
<dbReference type="Pfam" id="PF01612">
    <property type="entry name" value="DNA_pol_A_exo1"/>
    <property type="match status" value="1"/>
</dbReference>
<dbReference type="Proteomes" id="UP000252107">
    <property type="component" value="Unassembled WGS sequence"/>
</dbReference>
<dbReference type="CDD" id="cd06142">
    <property type="entry name" value="RNaseD_exo"/>
    <property type="match status" value="1"/>
</dbReference>
<keyword evidence="9" id="KW-0234">DNA repair</keyword>